<gene>
    <name evidence="1" type="ORF">UFOVP350_37</name>
</gene>
<dbReference type="EMBL" id="LR796362">
    <property type="protein sequence ID" value="CAB4139035.1"/>
    <property type="molecule type" value="Genomic_DNA"/>
</dbReference>
<proteinExistence type="predicted"/>
<sequence length="165" mass="18148">MDRGQEITGGRGSGPPLNLQPFFFSIHTMSLIKEYSELMGLVSEWKLFHDGILPEPEKKLSASLFKLTMAARQLRAVNKVNVTRTAKGRTKKHVLYVVPSDEEIAAAYLASKVSGNDTAGQLSSYTCCNGNYVFIGTPKRTTPVVPMNPNQTNLLDQISEAEQNS</sequence>
<organism evidence="1">
    <name type="scientific">uncultured Caudovirales phage</name>
    <dbReference type="NCBI Taxonomy" id="2100421"/>
    <lineage>
        <taxon>Viruses</taxon>
        <taxon>Duplodnaviria</taxon>
        <taxon>Heunggongvirae</taxon>
        <taxon>Uroviricota</taxon>
        <taxon>Caudoviricetes</taxon>
        <taxon>Peduoviridae</taxon>
        <taxon>Maltschvirus</taxon>
        <taxon>Maltschvirus maltsch</taxon>
    </lineage>
</organism>
<reference evidence="1" key="1">
    <citation type="submission" date="2020-04" db="EMBL/GenBank/DDBJ databases">
        <authorList>
            <person name="Chiriac C."/>
            <person name="Salcher M."/>
            <person name="Ghai R."/>
            <person name="Kavagutti S V."/>
        </authorList>
    </citation>
    <scope>NUCLEOTIDE SEQUENCE</scope>
</reference>
<evidence type="ECO:0000313" key="1">
    <source>
        <dbReference type="EMBL" id="CAB4139035.1"/>
    </source>
</evidence>
<name>A0A6J5LX12_9CAUD</name>
<protein>
    <submittedName>
        <fullName evidence="1">Uncharacterized protein</fullName>
    </submittedName>
</protein>
<accession>A0A6J5LX12</accession>